<protein>
    <recommendedName>
        <fullName evidence="4">Methyl-accepting transducer domain-containing protein</fullName>
    </recommendedName>
</protein>
<comment type="caution">
    <text evidence="5">The sequence shown here is derived from an EMBL/GenBank/DDBJ whole genome shotgun (WGS) entry which is preliminary data.</text>
</comment>
<dbReference type="SUPFAM" id="SSF58104">
    <property type="entry name" value="Methyl-accepting chemotaxis protein (MCP) signaling domain"/>
    <property type="match status" value="1"/>
</dbReference>
<dbReference type="PROSITE" id="PS50111">
    <property type="entry name" value="CHEMOTAXIS_TRANSDUC_2"/>
    <property type="match status" value="1"/>
</dbReference>
<feature type="transmembrane region" description="Helical" evidence="3">
    <location>
        <begin position="156"/>
        <end position="174"/>
    </location>
</feature>
<dbReference type="PANTHER" id="PTHR32089:SF112">
    <property type="entry name" value="LYSOZYME-LIKE PROTEIN-RELATED"/>
    <property type="match status" value="1"/>
</dbReference>
<feature type="transmembrane region" description="Helical" evidence="3">
    <location>
        <begin position="124"/>
        <end position="144"/>
    </location>
</feature>
<keyword evidence="3" id="KW-1133">Transmembrane helix</keyword>
<reference evidence="5" key="2">
    <citation type="submission" date="2021-04" db="EMBL/GenBank/DDBJ databases">
        <authorList>
            <person name="Dong X."/>
        </authorList>
    </citation>
    <scope>NUCLEOTIDE SEQUENCE</scope>
    <source>
        <strain evidence="5">ZWT</strain>
    </source>
</reference>
<accession>A0A9J6P0F2</accession>
<feature type="transmembrane region" description="Helical" evidence="3">
    <location>
        <begin position="50"/>
        <end position="69"/>
    </location>
</feature>
<feature type="transmembrane region" description="Helical" evidence="3">
    <location>
        <begin position="21"/>
        <end position="38"/>
    </location>
</feature>
<dbReference type="Gene3D" id="1.10.287.950">
    <property type="entry name" value="Methyl-accepting chemotaxis protein"/>
    <property type="match status" value="1"/>
</dbReference>
<evidence type="ECO:0000259" key="4">
    <source>
        <dbReference type="PROSITE" id="PS50111"/>
    </source>
</evidence>
<name>A0A9J6P0F2_9CLOT</name>
<evidence type="ECO:0000256" key="1">
    <source>
        <dbReference type="ARBA" id="ARBA00023224"/>
    </source>
</evidence>
<evidence type="ECO:0000256" key="2">
    <source>
        <dbReference type="PROSITE-ProRule" id="PRU00284"/>
    </source>
</evidence>
<dbReference type="PANTHER" id="PTHR32089">
    <property type="entry name" value="METHYL-ACCEPTING CHEMOTAXIS PROTEIN MCPB"/>
    <property type="match status" value="1"/>
</dbReference>
<keyword evidence="3" id="KW-0472">Membrane</keyword>
<keyword evidence="1 2" id="KW-0807">Transducer</keyword>
<evidence type="ECO:0000256" key="3">
    <source>
        <dbReference type="SAM" id="Phobius"/>
    </source>
</evidence>
<keyword evidence="6" id="KW-1185">Reference proteome</keyword>
<dbReference type="SMART" id="SM00283">
    <property type="entry name" value="MA"/>
    <property type="match status" value="1"/>
</dbReference>
<gene>
    <name evidence="5" type="ORF">KDK92_06365</name>
</gene>
<evidence type="ECO:0000313" key="6">
    <source>
        <dbReference type="Proteomes" id="UP001056429"/>
    </source>
</evidence>
<organism evidence="5 6">
    <name type="scientific">Oceanirhabdus seepicola</name>
    <dbReference type="NCBI Taxonomy" id="2828781"/>
    <lineage>
        <taxon>Bacteria</taxon>
        <taxon>Bacillati</taxon>
        <taxon>Bacillota</taxon>
        <taxon>Clostridia</taxon>
        <taxon>Eubacteriales</taxon>
        <taxon>Clostridiaceae</taxon>
        <taxon>Oceanirhabdus</taxon>
    </lineage>
</organism>
<dbReference type="InterPro" id="IPR004089">
    <property type="entry name" value="MCPsignal_dom"/>
</dbReference>
<dbReference type="AlphaFoldDB" id="A0A9J6P0F2"/>
<evidence type="ECO:0000313" key="5">
    <source>
        <dbReference type="EMBL" id="MCM1989357.1"/>
    </source>
</evidence>
<dbReference type="EMBL" id="JAGSOJ010000001">
    <property type="protein sequence ID" value="MCM1989357.1"/>
    <property type="molecule type" value="Genomic_DNA"/>
</dbReference>
<dbReference type="RefSeq" id="WP_250858354.1">
    <property type="nucleotide sequence ID" value="NZ_JAGSOJ010000001.1"/>
</dbReference>
<dbReference type="Pfam" id="PF00015">
    <property type="entry name" value="MCPsignal"/>
    <property type="match status" value="1"/>
</dbReference>
<feature type="transmembrane region" description="Helical" evidence="3">
    <location>
        <begin position="81"/>
        <end position="104"/>
    </location>
</feature>
<dbReference type="GO" id="GO:0016020">
    <property type="term" value="C:membrane"/>
    <property type="evidence" value="ECO:0007669"/>
    <property type="project" value="InterPro"/>
</dbReference>
<sequence>MERIDVFKKNQLEINQFIVKILKLAFVLLAADIVFLFIRDKGIQVNLMRILFYSQLIILLAPILIYKRLKNKFIFKNISSFFLQLCCFIIFLTSGISTVLIWILPISLAGLYNDYKFAKKVVLTTVPLIILSMFLLVSLTPYSLSLQNYNDAFQNSVFIIFQLILIGEITIFTSKMNNKAITESEKMRLEINNVLKKTLDSSKLLSDDVDILNNNMNTANTSIEDISVSIQNIVSKSNNFVNHINNTEKAVDKIGKYIIEVQGKMGEIIEESIDVSTYSNENKNKLVEITEEIEKTKEFAEKSSEAVKTLIYSSKEIKETVDFIENISKKTNLLALNASIEAARSGEAGKGFAVVAEEIKKLSTQSEEATQRIGDILTNITYDITEVESSINKNTNIVHDNIKFIKESVSGFDNMFNLQNKIINNIEDSSMVMGQLSQSGSDINIIIDNLKNINELNHNELSEISALIEEVNESYSEIAHRTNNINNKATELASMKSN</sequence>
<keyword evidence="3" id="KW-0812">Transmembrane</keyword>
<feature type="domain" description="Methyl-accepting transducer" evidence="4">
    <location>
        <begin position="215"/>
        <end position="451"/>
    </location>
</feature>
<dbReference type="GO" id="GO:0007165">
    <property type="term" value="P:signal transduction"/>
    <property type="evidence" value="ECO:0007669"/>
    <property type="project" value="UniProtKB-KW"/>
</dbReference>
<dbReference type="Proteomes" id="UP001056429">
    <property type="component" value="Unassembled WGS sequence"/>
</dbReference>
<reference evidence="5" key="1">
    <citation type="journal article" date="2021" name="mSystems">
        <title>Bacteria and Archaea Synergistically Convert Glycine Betaine to Biogenic Methane in the Formosa Cold Seep of the South China Sea.</title>
        <authorList>
            <person name="Li L."/>
            <person name="Zhang W."/>
            <person name="Zhang S."/>
            <person name="Song L."/>
            <person name="Sun Q."/>
            <person name="Zhang H."/>
            <person name="Xiang H."/>
            <person name="Dong X."/>
        </authorList>
    </citation>
    <scope>NUCLEOTIDE SEQUENCE</scope>
    <source>
        <strain evidence="5">ZWT</strain>
    </source>
</reference>
<proteinExistence type="predicted"/>